<dbReference type="AlphaFoldDB" id="A0A1V4B202"/>
<evidence type="ECO:0000313" key="1">
    <source>
        <dbReference type="EMBL" id="STO60092.1"/>
    </source>
</evidence>
<reference evidence="1 2" key="1">
    <citation type="submission" date="2018-06" db="EMBL/GenBank/DDBJ databases">
        <authorList>
            <consortium name="Pathogen Informatics"/>
            <person name="Doyle S."/>
        </authorList>
    </citation>
    <scope>NUCLEOTIDE SEQUENCE [LARGE SCALE GENOMIC DNA]</scope>
    <source>
        <strain evidence="1 2">NCTC1659</strain>
    </source>
</reference>
<accession>A0A1V4B202</accession>
<name>A0A1V4B202_9PAST</name>
<dbReference type="RefSeq" id="WP_078218110.1">
    <property type="nucleotide sequence ID" value="NZ_MUXZ01000009.1"/>
</dbReference>
<dbReference type="EMBL" id="UGHF01000001">
    <property type="protein sequence ID" value="STO60092.1"/>
    <property type="molecule type" value="Genomic_DNA"/>
</dbReference>
<protein>
    <submittedName>
        <fullName evidence="1">Uncharacterized protein</fullName>
    </submittedName>
</protein>
<evidence type="ECO:0000313" key="2">
    <source>
        <dbReference type="Proteomes" id="UP000254329"/>
    </source>
</evidence>
<dbReference type="Proteomes" id="UP000254329">
    <property type="component" value="Unassembled WGS sequence"/>
</dbReference>
<sequence>MNKVTETELNSAMAEFKDFEKTMSIGCKKDNLKMIEIIKNMLVLLNATPADKIAELIISSVEIKSYFERRLNGFEWLAQHSH</sequence>
<organism evidence="1 2">
    <name type="scientific">Canicola haemoglobinophilus</name>
    <dbReference type="NCBI Taxonomy" id="733"/>
    <lineage>
        <taxon>Bacteria</taxon>
        <taxon>Pseudomonadati</taxon>
        <taxon>Pseudomonadota</taxon>
        <taxon>Gammaproteobacteria</taxon>
        <taxon>Pasteurellales</taxon>
        <taxon>Pasteurellaceae</taxon>
        <taxon>Canicola</taxon>
    </lineage>
</organism>
<keyword evidence="2" id="KW-1185">Reference proteome</keyword>
<dbReference type="STRING" id="733.B0186_04015"/>
<gene>
    <name evidence="1" type="ORF">NCTC1659_01364</name>
</gene>
<proteinExistence type="predicted"/>